<dbReference type="RefSeq" id="WP_089911167.1">
    <property type="nucleotide sequence ID" value="NZ_FOBB01000002.1"/>
</dbReference>
<evidence type="ECO:0000313" key="2">
    <source>
        <dbReference type="EMBL" id="SEL73048.1"/>
    </source>
</evidence>
<feature type="region of interest" description="Disordered" evidence="1">
    <location>
        <begin position="128"/>
        <end position="154"/>
    </location>
</feature>
<evidence type="ECO:0000313" key="3">
    <source>
        <dbReference type="Proteomes" id="UP000198984"/>
    </source>
</evidence>
<organism evidence="2 3">
    <name type="scientific">Chitinophaga rupis</name>
    <dbReference type="NCBI Taxonomy" id="573321"/>
    <lineage>
        <taxon>Bacteria</taxon>
        <taxon>Pseudomonadati</taxon>
        <taxon>Bacteroidota</taxon>
        <taxon>Chitinophagia</taxon>
        <taxon>Chitinophagales</taxon>
        <taxon>Chitinophagaceae</taxon>
        <taxon>Chitinophaga</taxon>
    </lineage>
</organism>
<proteinExistence type="predicted"/>
<dbReference type="Proteomes" id="UP000198984">
    <property type="component" value="Unassembled WGS sequence"/>
</dbReference>
<accession>A0A1H7SKQ9</accession>
<feature type="compositionally biased region" description="Low complexity" evidence="1">
    <location>
        <begin position="132"/>
        <end position="146"/>
    </location>
</feature>
<dbReference type="EMBL" id="FOBB01000002">
    <property type="protein sequence ID" value="SEL73048.1"/>
    <property type="molecule type" value="Genomic_DNA"/>
</dbReference>
<dbReference type="STRING" id="573321.SAMN04488505_102965"/>
<name>A0A1H7SKQ9_9BACT</name>
<protein>
    <submittedName>
        <fullName evidence="2">Uncharacterized protein</fullName>
    </submittedName>
</protein>
<reference evidence="2 3" key="1">
    <citation type="submission" date="2016-10" db="EMBL/GenBank/DDBJ databases">
        <authorList>
            <person name="de Groot N.N."/>
        </authorList>
    </citation>
    <scope>NUCLEOTIDE SEQUENCE [LARGE SCALE GENOMIC DNA]</scope>
    <source>
        <strain evidence="2 3">DSM 21039</strain>
    </source>
</reference>
<dbReference type="AlphaFoldDB" id="A0A1H7SKQ9"/>
<sequence>MSTTVSSDVTILHTHTARVVRGLAKPFSLEPLVAAVTVNELEKIYKLSIAAYLPDHLDKPILDEDMSFIAPINTDANELDARYVYLTIEPWDIGAHHSYSLWNVEVKYQLGATSPEAEAVLVLYDYEGEAPGGPETPETPRGTVTTVKRSTTED</sequence>
<keyword evidence="3" id="KW-1185">Reference proteome</keyword>
<gene>
    <name evidence="2" type="ORF">SAMN04488505_102965</name>
</gene>
<evidence type="ECO:0000256" key="1">
    <source>
        <dbReference type="SAM" id="MobiDB-lite"/>
    </source>
</evidence>